<evidence type="ECO:0000313" key="5">
    <source>
        <dbReference type="Proteomes" id="UP000054078"/>
    </source>
</evidence>
<dbReference type="RefSeq" id="WP_059055047.1">
    <property type="nucleotide sequence ID" value="NZ_LOJF01000010.1"/>
</dbReference>
<evidence type="ECO:0000313" key="4">
    <source>
        <dbReference type="EMBL" id="KUH58118.1"/>
    </source>
</evidence>
<dbReference type="Pfam" id="PF03358">
    <property type="entry name" value="FMN_red"/>
    <property type="match status" value="1"/>
</dbReference>
<comment type="caution">
    <text evidence="4">The sequence shown here is derived from an EMBL/GenBank/DDBJ whole genome shotgun (WGS) entry which is preliminary data.</text>
</comment>
<dbReference type="PANTHER" id="PTHR43278:SF4">
    <property type="entry name" value="NAD(P)H-DEPENDENT FMN-CONTAINING OXIDOREDUCTASE YWQN-RELATED"/>
    <property type="match status" value="1"/>
</dbReference>
<keyword evidence="2" id="KW-0288">FMN</keyword>
<keyword evidence="5" id="KW-1185">Reference proteome</keyword>
<dbReference type="PANTHER" id="PTHR43278">
    <property type="entry name" value="NAD(P)H-DEPENDENT FMN-CONTAINING OXIDOREDUCTASE YWQN-RELATED"/>
    <property type="match status" value="1"/>
</dbReference>
<organism evidence="4 5">
    <name type="scientific">Tractidigestivibacter scatoligenes</name>
    <name type="common">Olsenella scatoligenes</name>
    <dbReference type="NCBI Taxonomy" id="1299998"/>
    <lineage>
        <taxon>Bacteria</taxon>
        <taxon>Bacillati</taxon>
        <taxon>Actinomycetota</taxon>
        <taxon>Coriobacteriia</taxon>
        <taxon>Coriobacteriales</taxon>
        <taxon>Atopobiaceae</taxon>
        <taxon>Tractidigestivibacter</taxon>
    </lineage>
</organism>
<dbReference type="SUPFAM" id="SSF52218">
    <property type="entry name" value="Flavoproteins"/>
    <property type="match status" value="1"/>
</dbReference>
<gene>
    <name evidence="4" type="ORF">AUL39_07835</name>
</gene>
<accession>A0A100YUV7</accession>
<evidence type="ECO:0000256" key="2">
    <source>
        <dbReference type="ARBA" id="ARBA00022643"/>
    </source>
</evidence>
<dbReference type="InterPro" id="IPR051796">
    <property type="entry name" value="ISF_SsuE-like"/>
</dbReference>
<dbReference type="GO" id="GO:0016491">
    <property type="term" value="F:oxidoreductase activity"/>
    <property type="evidence" value="ECO:0007669"/>
    <property type="project" value="InterPro"/>
</dbReference>
<dbReference type="OrthoDB" id="9798454at2"/>
<dbReference type="InterPro" id="IPR029039">
    <property type="entry name" value="Flavoprotein-like_sf"/>
</dbReference>
<evidence type="ECO:0000259" key="3">
    <source>
        <dbReference type="Pfam" id="PF03358"/>
    </source>
</evidence>
<protein>
    <submittedName>
        <fullName evidence="4">NADPH-dependent FMN reductase</fullName>
    </submittedName>
</protein>
<dbReference type="AlphaFoldDB" id="A0A100YUV7"/>
<evidence type="ECO:0000256" key="1">
    <source>
        <dbReference type="ARBA" id="ARBA00022630"/>
    </source>
</evidence>
<dbReference type="InterPro" id="IPR005025">
    <property type="entry name" value="FMN_Rdtase-like_dom"/>
</dbReference>
<dbReference type="STRING" id="1299998.AUL39_07835"/>
<feature type="domain" description="NADPH-dependent FMN reductase-like" evidence="3">
    <location>
        <begin position="1"/>
        <end position="152"/>
    </location>
</feature>
<sequence>MKVLMLNGGISPKGNTGIALAEVANTLAEQGIDTEVYHLPLAPARDCISCGKCSKLGRCVFDDDGVNEFVEKAASADGFVFGTPVYYAHPAGRVLSFLDRVFYSESGQFAFKPGACVTVARRGGCTASFDVMNKYFGIANMITVGSSYWNMVYGAKTGEAALDVEGMKTMRNLGRNMAWLLKSIEAGRAAGVPAPEVKGGSWMNFIR</sequence>
<dbReference type="Proteomes" id="UP000054078">
    <property type="component" value="Unassembled WGS sequence"/>
</dbReference>
<reference evidence="4 5" key="1">
    <citation type="submission" date="2015-12" db="EMBL/GenBank/DDBJ databases">
        <title>Draft Genome Sequence of Olsenella scatoligenes SK9K4T; a Producer of 3-Methylindole- (skatole) and 4-Methylphenol- (p-cresol) Isolated from Pig Feces.</title>
        <authorList>
            <person name="Li X."/>
            <person name="Borg B."/>
            <person name="Canibe N."/>
        </authorList>
    </citation>
    <scope>NUCLEOTIDE SEQUENCE [LARGE SCALE GENOMIC DNA]</scope>
    <source>
        <strain evidence="4 5">SK9K4</strain>
    </source>
</reference>
<dbReference type="Gene3D" id="3.40.50.360">
    <property type="match status" value="1"/>
</dbReference>
<proteinExistence type="predicted"/>
<name>A0A100YUV7_TRASO</name>
<dbReference type="EMBL" id="LOJF01000010">
    <property type="protein sequence ID" value="KUH58118.1"/>
    <property type="molecule type" value="Genomic_DNA"/>
</dbReference>
<keyword evidence="1" id="KW-0285">Flavoprotein</keyword>